<dbReference type="OrthoDB" id="424490at2759"/>
<dbReference type="PANTHER" id="PTHR47163">
    <property type="entry name" value="DDE_TNP_IS1595 DOMAIN-CONTAINING PROTEIN"/>
    <property type="match status" value="1"/>
</dbReference>
<evidence type="ECO:0000256" key="1">
    <source>
        <dbReference type="SAM" id="MobiDB-lite"/>
    </source>
</evidence>
<dbReference type="RefSeq" id="XP_018283171.1">
    <property type="nucleotide sequence ID" value="XM_018442917.1"/>
</dbReference>
<dbReference type="STRING" id="763407.A0A162Z921"/>
<accession>A0A162Z921</accession>
<proteinExistence type="predicted"/>
<organism evidence="3 4">
    <name type="scientific">Phycomyces blakesleeanus (strain ATCC 8743b / DSM 1359 / FGSC 10004 / NBRC 33097 / NRRL 1555)</name>
    <dbReference type="NCBI Taxonomy" id="763407"/>
    <lineage>
        <taxon>Eukaryota</taxon>
        <taxon>Fungi</taxon>
        <taxon>Fungi incertae sedis</taxon>
        <taxon>Mucoromycota</taxon>
        <taxon>Mucoromycotina</taxon>
        <taxon>Mucoromycetes</taxon>
        <taxon>Mucorales</taxon>
        <taxon>Phycomycetaceae</taxon>
        <taxon>Phycomyces</taxon>
    </lineage>
</organism>
<dbReference type="PANTHER" id="PTHR47163:SF2">
    <property type="entry name" value="SI:DKEY-17M8.2"/>
    <property type="match status" value="1"/>
</dbReference>
<feature type="region of interest" description="Disordered" evidence="1">
    <location>
        <begin position="281"/>
        <end position="306"/>
    </location>
</feature>
<name>A0A162Z921_PHYB8</name>
<evidence type="ECO:0000259" key="2">
    <source>
        <dbReference type="SMART" id="SM01126"/>
    </source>
</evidence>
<dbReference type="VEuPathDB" id="FungiDB:PHYBLDRAFT_73795"/>
<feature type="domain" description="ISXO2-like transposase" evidence="2">
    <location>
        <begin position="143"/>
        <end position="260"/>
    </location>
</feature>
<dbReference type="EMBL" id="KV441015">
    <property type="protein sequence ID" value="OAD65131.1"/>
    <property type="molecule type" value="Genomic_DNA"/>
</dbReference>
<gene>
    <name evidence="3" type="ORF">PHYBLDRAFT_73795</name>
</gene>
<dbReference type="Pfam" id="PF12762">
    <property type="entry name" value="DDE_Tnp_IS1595"/>
    <property type="match status" value="1"/>
</dbReference>
<evidence type="ECO:0000313" key="4">
    <source>
        <dbReference type="Proteomes" id="UP000077315"/>
    </source>
</evidence>
<dbReference type="InParanoid" id="A0A162Z921"/>
<sequence length="319" mass="37070">MPNYFQPKDMSITPDFEQIHKITESKKTSVIYLKENNILYEHMSYCNEWPMTLQCHNSREKFYCKCNSRNCCNRSEMSIGKDTIFSFKKRTLNIMIYLIWCFILNYLLNKTEEATKLSKKTIVIFMAGIQKVICQDISSNDILIGGERITVEIDESKFENIELKVFGFWGVEQTSERKIFLVAVSNRTADNFLNIIQHHVLSGSIIHTDYFKLYNQLETLKYRHSTVNHSVEYKISEGVHTNIIEVLQMIISIVRQIKDNNISLEQQLLLDLDPDYETYFTENESSSSENKNAISSDSNNTSDSTDDNILYTDSILASN</sequence>
<keyword evidence="4" id="KW-1185">Reference proteome</keyword>
<dbReference type="GeneID" id="29003823"/>
<protein>
    <recommendedName>
        <fullName evidence="2">ISXO2-like transposase domain-containing protein</fullName>
    </recommendedName>
</protein>
<dbReference type="InterPro" id="IPR024445">
    <property type="entry name" value="Tnp_ISXO2-like"/>
</dbReference>
<evidence type="ECO:0000313" key="3">
    <source>
        <dbReference type="EMBL" id="OAD65131.1"/>
    </source>
</evidence>
<reference evidence="4" key="1">
    <citation type="submission" date="2015-06" db="EMBL/GenBank/DDBJ databases">
        <title>Expansion of signal transduction pathways in fungi by whole-genome duplication.</title>
        <authorList>
            <consortium name="DOE Joint Genome Institute"/>
            <person name="Corrochano L.M."/>
            <person name="Kuo A."/>
            <person name="Marcet-Houben M."/>
            <person name="Polaino S."/>
            <person name="Salamov A."/>
            <person name="Villalobos J.M."/>
            <person name="Alvarez M.I."/>
            <person name="Avalos J."/>
            <person name="Benito E.P."/>
            <person name="Benoit I."/>
            <person name="Burger G."/>
            <person name="Camino L.P."/>
            <person name="Canovas D."/>
            <person name="Cerda-Olmedo E."/>
            <person name="Cheng J.-F."/>
            <person name="Dominguez A."/>
            <person name="Elias M."/>
            <person name="Eslava A.P."/>
            <person name="Glaser F."/>
            <person name="Grimwood J."/>
            <person name="Gutierrez G."/>
            <person name="Heitman J."/>
            <person name="Henrissat B."/>
            <person name="Iturriaga E.A."/>
            <person name="Lang B.F."/>
            <person name="Lavin J.L."/>
            <person name="Lee S."/>
            <person name="Li W."/>
            <person name="Lindquist E."/>
            <person name="Lopez-Garcia S."/>
            <person name="Luque E.M."/>
            <person name="Marcos A.T."/>
            <person name="Martin J."/>
            <person name="McCluskey K."/>
            <person name="Medina H.R."/>
            <person name="Miralles-Duran A."/>
            <person name="Miyazaki A."/>
            <person name="Munoz-Torres E."/>
            <person name="Oguiza J.A."/>
            <person name="Ohm R."/>
            <person name="Olmedo M."/>
            <person name="Orejas M."/>
            <person name="Ortiz-Castellanos L."/>
            <person name="Pisabarro A.G."/>
            <person name="Rodriguez-Romero J."/>
            <person name="Ruiz-Herrera J."/>
            <person name="Ruiz-Vazquez R."/>
            <person name="Sanz C."/>
            <person name="Schackwitz W."/>
            <person name="Schmutz J."/>
            <person name="Shahriari M."/>
            <person name="Shelest E."/>
            <person name="Silva-Franco F."/>
            <person name="Soanes D."/>
            <person name="Syed K."/>
            <person name="Tagua V.G."/>
            <person name="Talbot N.J."/>
            <person name="Thon M."/>
            <person name="De vries R.P."/>
            <person name="Wiebenga A."/>
            <person name="Yadav J.S."/>
            <person name="Braun E.L."/>
            <person name="Baker S."/>
            <person name="Garre V."/>
            <person name="Horwitz B."/>
            <person name="Torres-Martinez S."/>
            <person name="Idnurm A."/>
            <person name="Herrera-Estrella A."/>
            <person name="Gabaldon T."/>
            <person name="Grigoriev I.V."/>
        </authorList>
    </citation>
    <scope>NUCLEOTIDE SEQUENCE [LARGE SCALE GENOMIC DNA]</scope>
    <source>
        <strain evidence="4">NRRL 1555(-)</strain>
    </source>
</reference>
<dbReference type="Proteomes" id="UP000077315">
    <property type="component" value="Unassembled WGS sequence"/>
</dbReference>
<dbReference type="SMART" id="SM01126">
    <property type="entry name" value="DDE_Tnp_IS1595"/>
    <property type="match status" value="1"/>
</dbReference>
<dbReference type="InterPro" id="IPR053164">
    <property type="entry name" value="IS1016-like_transposase"/>
</dbReference>
<dbReference type="AlphaFoldDB" id="A0A162Z921"/>
<feature type="compositionally biased region" description="Low complexity" evidence="1">
    <location>
        <begin position="282"/>
        <end position="303"/>
    </location>
</feature>